<feature type="compositionally biased region" description="Low complexity" evidence="1">
    <location>
        <begin position="166"/>
        <end position="203"/>
    </location>
</feature>
<feature type="compositionally biased region" description="Low complexity" evidence="1">
    <location>
        <begin position="13"/>
        <end position="36"/>
    </location>
</feature>
<protein>
    <recommendedName>
        <fullName evidence="5">Integral membrane protein</fullName>
    </recommendedName>
</protein>
<feature type="transmembrane region" description="Helical" evidence="2">
    <location>
        <begin position="136"/>
        <end position="158"/>
    </location>
</feature>
<dbReference type="Proteomes" id="UP001321475">
    <property type="component" value="Chromosome"/>
</dbReference>
<evidence type="ECO:0000256" key="1">
    <source>
        <dbReference type="SAM" id="MobiDB-lite"/>
    </source>
</evidence>
<accession>A0ABM8G5B9</accession>
<gene>
    <name evidence="3" type="ORF">GCM10025865_26000</name>
</gene>
<evidence type="ECO:0000256" key="2">
    <source>
        <dbReference type="SAM" id="Phobius"/>
    </source>
</evidence>
<feature type="compositionally biased region" description="Pro residues" evidence="1">
    <location>
        <begin position="204"/>
        <end position="217"/>
    </location>
</feature>
<feature type="region of interest" description="Disordered" evidence="1">
    <location>
        <begin position="1"/>
        <end position="36"/>
    </location>
</feature>
<evidence type="ECO:0000313" key="3">
    <source>
        <dbReference type="EMBL" id="BDZ43301.1"/>
    </source>
</evidence>
<keyword evidence="2" id="KW-0472">Membrane</keyword>
<dbReference type="RefSeq" id="WP_434019684.1">
    <property type="nucleotide sequence ID" value="NZ_AP027729.1"/>
</dbReference>
<feature type="transmembrane region" description="Helical" evidence="2">
    <location>
        <begin position="46"/>
        <end position="64"/>
    </location>
</feature>
<feature type="region of interest" description="Disordered" evidence="1">
    <location>
        <begin position="165"/>
        <end position="230"/>
    </location>
</feature>
<sequence>MDTRPGRGESTDAHAGTGTPTDAGTDTSSAGTAGTDGASGRGFGRVLVAVYGVFALAAGARAGYQLVEKFDEAPVAYLLSAFAALVYVVATVALARGRGRWRTVAWIAVGVELVGVVTVGVLSFADAAAFPDETVWSGFGAGYGYVPLVLPVVGLLWLRHTRPRSEGAGTSEASAPAEGASDPGAPASPSASAPPTSSSASTPPASPSHPTRPPQQPSPQSQTSPPKEPS</sequence>
<organism evidence="3 4">
    <name type="scientific">Paraoerskovia sediminicola</name>
    <dbReference type="NCBI Taxonomy" id="1138587"/>
    <lineage>
        <taxon>Bacteria</taxon>
        <taxon>Bacillati</taxon>
        <taxon>Actinomycetota</taxon>
        <taxon>Actinomycetes</taxon>
        <taxon>Micrococcales</taxon>
        <taxon>Cellulomonadaceae</taxon>
        <taxon>Paraoerskovia</taxon>
    </lineage>
</organism>
<keyword evidence="4" id="KW-1185">Reference proteome</keyword>
<feature type="transmembrane region" description="Helical" evidence="2">
    <location>
        <begin position="104"/>
        <end position="124"/>
    </location>
</feature>
<feature type="compositionally biased region" description="Low complexity" evidence="1">
    <location>
        <begin position="218"/>
        <end position="230"/>
    </location>
</feature>
<evidence type="ECO:0000313" key="4">
    <source>
        <dbReference type="Proteomes" id="UP001321475"/>
    </source>
</evidence>
<keyword evidence="2" id="KW-1133">Transmembrane helix</keyword>
<feature type="transmembrane region" description="Helical" evidence="2">
    <location>
        <begin position="76"/>
        <end position="95"/>
    </location>
</feature>
<keyword evidence="2" id="KW-0812">Transmembrane</keyword>
<evidence type="ECO:0008006" key="5">
    <source>
        <dbReference type="Google" id="ProtNLM"/>
    </source>
</evidence>
<reference evidence="4" key="1">
    <citation type="journal article" date="2019" name="Int. J. Syst. Evol. Microbiol.">
        <title>The Global Catalogue of Microorganisms (GCM) 10K type strain sequencing project: providing services to taxonomists for standard genome sequencing and annotation.</title>
        <authorList>
            <consortium name="The Broad Institute Genomics Platform"/>
            <consortium name="The Broad Institute Genome Sequencing Center for Infectious Disease"/>
            <person name="Wu L."/>
            <person name="Ma J."/>
        </authorList>
    </citation>
    <scope>NUCLEOTIDE SEQUENCE [LARGE SCALE GENOMIC DNA]</scope>
    <source>
        <strain evidence="4">NBRC 108565</strain>
    </source>
</reference>
<feature type="compositionally biased region" description="Basic and acidic residues" evidence="1">
    <location>
        <begin position="1"/>
        <end position="12"/>
    </location>
</feature>
<proteinExistence type="predicted"/>
<dbReference type="EMBL" id="AP027729">
    <property type="protein sequence ID" value="BDZ43301.1"/>
    <property type="molecule type" value="Genomic_DNA"/>
</dbReference>
<name>A0ABM8G5B9_9CELL</name>